<feature type="region of interest" description="Disordered" evidence="2">
    <location>
        <begin position="482"/>
        <end position="518"/>
    </location>
</feature>
<dbReference type="Proteomes" id="UP001162741">
    <property type="component" value="Chromosome"/>
</dbReference>
<feature type="compositionally biased region" description="Polar residues" evidence="2">
    <location>
        <begin position="482"/>
        <end position="495"/>
    </location>
</feature>
<proteinExistence type="predicted"/>
<dbReference type="RefSeq" id="WP_264280453.1">
    <property type="nucleotide sequence ID" value="NZ_CP107006.1"/>
</dbReference>
<name>A0ABY6IXL7_9BACT</name>
<gene>
    <name evidence="4" type="ORF">MKQ68_18770</name>
</gene>
<keyword evidence="3" id="KW-0472">Membrane</keyword>
<evidence type="ECO:0000256" key="3">
    <source>
        <dbReference type="SAM" id="Phobius"/>
    </source>
</evidence>
<protein>
    <submittedName>
        <fullName evidence="4">Uncharacterized protein</fullName>
    </submittedName>
</protein>
<keyword evidence="5" id="KW-1185">Reference proteome</keyword>
<reference evidence="4" key="1">
    <citation type="submission" date="2022-10" db="EMBL/GenBank/DDBJ databases">
        <title>Chitinophaga sp. nov., isolated from soil.</title>
        <authorList>
            <person name="Jeon C.O."/>
        </authorList>
    </citation>
    <scope>NUCLEOTIDE SEQUENCE</scope>
    <source>
        <strain evidence="4">R8</strain>
    </source>
</reference>
<feature type="transmembrane region" description="Helical" evidence="3">
    <location>
        <begin position="448"/>
        <end position="466"/>
    </location>
</feature>
<evidence type="ECO:0000313" key="5">
    <source>
        <dbReference type="Proteomes" id="UP001162741"/>
    </source>
</evidence>
<evidence type="ECO:0000256" key="2">
    <source>
        <dbReference type="SAM" id="MobiDB-lite"/>
    </source>
</evidence>
<keyword evidence="3" id="KW-1133">Transmembrane helix</keyword>
<keyword evidence="3" id="KW-0812">Transmembrane</keyword>
<organism evidence="4 5">
    <name type="scientific">Chitinophaga horti</name>
    <dbReference type="NCBI Taxonomy" id="2920382"/>
    <lineage>
        <taxon>Bacteria</taxon>
        <taxon>Pseudomonadati</taxon>
        <taxon>Bacteroidota</taxon>
        <taxon>Chitinophagia</taxon>
        <taxon>Chitinophagales</taxon>
        <taxon>Chitinophagaceae</taxon>
        <taxon>Chitinophaga</taxon>
    </lineage>
</organism>
<sequence length="518" mass="59817">MKPYRDITLSFAKLASKANNIDEHWGFICVAGTNEATVAFDVYKELTGQIKSYIDSFPLTFEINGVSATQEDIETYEQTPSAINNWKISLNKLPLIRVCHADGWRYNFFLNESTCLGWLQKQNPLLSECIFNSGEKNCIIVNNLSHCFGGVFTSFTSTDEKMTPRDQAEFSLPDRKKIRESLRIVTDQDISIFCPAYEVRIFGSSKLSQEFVNKASLALATSLLSEYYSFEKVIIDGFRRIELKLDDEKSKATEAFYRGLLELVDWIYSDRITIRKKLFHERLSLELSTNDSFVEALSRHSEKAIKQAKERYNFVIIDRKDAYLKELKELLKDVRAQSDLYANKLRSLLSNFLRDLLAALILIGFTIFTKFKDNQILEDIKLLDIVFFGLSIYYTFSVIMQSIVDTTDILISKRELTYWKNVTKELMPEEEFNHHIENALNPRRKSFIVIYMIVALGYIAIAISCYKFPMLLRNKSNEQSKQINLSTPSTHTNLSAPDKNKLEMKDSLFNTSQDKLSR</sequence>
<feature type="transmembrane region" description="Helical" evidence="3">
    <location>
        <begin position="383"/>
        <end position="404"/>
    </location>
</feature>
<accession>A0ABY6IXL7</accession>
<dbReference type="EMBL" id="CP107006">
    <property type="protein sequence ID" value="UYQ92134.1"/>
    <property type="molecule type" value="Genomic_DNA"/>
</dbReference>
<feature type="compositionally biased region" description="Polar residues" evidence="2">
    <location>
        <begin position="508"/>
        <end position="518"/>
    </location>
</feature>
<feature type="coiled-coil region" evidence="1">
    <location>
        <begin position="317"/>
        <end position="344"/>
    </location>
</feature>
<keyword evidence="1" id="KW-0175">Coiled coil</keyword>
<evidence type="ECO:0000313" key="4">
    <source>
        <dbReference type="EMBL" id="UYQ92134.1"/>
    </source>
</evidence>
<feature type="transmembrane region" description="Helical" evidence="3">
    <location>
        <begin position="352"/>
        <end position="371"/>
    </location>
</feature>
<evidence type="ECO:0000256" key="1">
    <source>
        <dbReference type="SAM" id="Coils"/>
    </source>
</evidence>